<dbReference type="InterPro" id="IPR010982">
    <property type="entry name" value="Lambda_DNA-bd_dom_sf"/>
</dbReference>
<feature type="region of interest" description="Disordered" evidence="1">
    <location>
        <begin position="116"/>
        <end position="145"/>
    </location>
</feature>
<gene>
    <name evidence="2" type="ORF">GCM10011352_18040</name>
</gene>
<proteinExistence type="predicted"/>
<protein>
    <recommendedName>
        <fullName evidence="4">Helix-turn-helix protein</fullName>
    </recommendedName>
</protein>
<dbReference type="Proteomes" id="UP000629025">
    <property type="component" value="Unassembled WGS sequence"/>
</dbReference>
<sequence>MTQITAAMSDAAVSEALFQRLEARRKARKISQKQFAEEYLAVNVKTYRTLREGRCTMTVFLSAIRQLGLIDNLNLLVPEQSVRPTDILKPKRQSRGKLNTPVNATAAADTAKVLGHGGVKTKAGSVRERLAQRKKLKSQHDMEEQ</sequence>
<organism evidence="2 3">
    <name type="scientific">Marinobacterium zhoushanense</name>
    <dbReference type="NCBI Taxonomy" id="1679163"/>
    <lineage>
        <taxon>Bacteria</taxon>
        <taxon>Pseudomonadati</taxon>
        <taxon>Pseudomonadota</taxon>
        <taxon>Gammaproteobacteria</taxon>
        <taxon>Oceanospirillales</taxon>
        <taxon>Oceanospirillaceae</taxon>
        <taxon>Marinobacterium</taxon>
    </lineage>
</organism>
<dbReference type="RefSeq" id="WP_188747456.1">
    <property type="nucleotide sequence ID" value="NZ_BMIJ01000003.1"/>
</dbReference>
<accession>A0ABQ1KD51</accession>
<name>A0ABQ1KD51_9GAMM</name>
<evidence type="ECO:0000256" key="1">
    <source>
        <dbReference type="SAM" id="MobiDB-lite"/>
    </source>
</evidence>
<evidence type="ECO:0000313" key="3">
    <source>
        <dbReference type="Proteomes" id="UP000629025"/>
    </source>
</evidence>
<evidence type="ECO:0000313" key="2">
    <source>
        <dbReference type="EMBL" id="GGB92368.1"/>
    </source>
</evidence>
<keyword evidence="3" id="KW-1185">Reference proteome</keyword>
<comment type="caution">
    <text evidence="2">The sequence shown here is derived from an EMBL/GenBank/DDBJ whole genome shotgun (WGS) entry which is preliminary data.</text>
</comment>
<reference evidence="3" key="1">
    <citation type="journal article" date="2019" name="Int. J. Syst. Evol. Microbiol.">
        <title>The Global Catalogue of Microorganisms (GCM) 10K type strain sequencing project: providing services to taxonomists for standard genome sequencing and annotation.</title>
        <authorList>
            <consortium name="The Broad Institute Genomics Platform"/>
            <consortium name="The Broad Institute Genome Sequencing Center for Infectious Disease"/>
            <person name="Wu L."/>
            <person name="Ma J."/>
        </authorList>
    </citation>
    <scope>NUCLEOTIDE SEQUENCE [LARGE SCALE GENOMIC DNA]</scope>
    <source>
        <strain evidence="3">CGMCC 1.15341</strain>
    </source>
</reference>
<dbReference type="EMBL" id="BMIJ01000003">
    <property type="protein sequence ID" value="GGB92368.1"/>
    <property type="molecule type" value="Genomic_DNA"/>
</dbReference>
<evidence type="ECO:0008006" key="4">
    <source>
        <dbReference type="Google" id="ProtNLM"/>
    </source>
</evidence>
<dbReference type="Gene3D" id="1.10.260.40">
    <property type="entry name" value="lambda repressor-like DNA-binding domains"/>
    <property type="match status" value="1"/>
</dbReference>